<dbReference type="RefSeq" id="WP_077836193.1">
    <property type="nucleotide sequence ID" value="NZ_CP096983.1"/>
</dbReference>
<dbReference type="PROSITE" id="PS00198">
    <property type="entry name" value="4FE4S_FER_1"/>
    <property type="match status" value="1"/>
</dbReference>
<organism evidence="1 2">
    <name type="scientific">Clostridium felsineum</name>
    <dbReference type="NCBI Taxonomy" id="36839"/>
    <lineage>
        <taxon>Bacteria</taxon>
        <taxon>Bacillati</taxon>
        <taxon>Bacillota</taxon>
        <taxon>Clostridia</taxon>
        <taxon>Eubacteriales</taxon>
        <taxon>Clostridiaceae</taxon>
        <taxon>Clostridium</taxon>
    </lineage>
</organism>
<dbReference type="SUPFAM" id="SSF54862">
    <property type="entry name" value="4Fe-4S ferredoxins"/>
    <property type="match status" value="1"/>
</dbReference>
<dbReference type="InterPro" id="IPR017900">
    <property type="entry name" value="4Fe4S_Fe_S_CS"/>
</dbReference>
<sequence>MSDNKKLGFGCMRLPMKSGTVGMNGEVDYEEFKKMIDRFIDEGFNYFDTAHGYISGKSETAIRDCLVKRYPREAYTLTDKLTGTYFNREEDIKIVFNDQLEKTGVEYFDYYLMHALNSEFYKKFEKCNAFEVVKRLKEEGKIKHIGISFHDKPEVLELILSEHPEIEVVQIQFNYADYDNPSIESYKVYKVCERYDKPVIVMEPIKGGGLINLPDTAKKILDELKGGSYASYAIRYAASFKKIFKVLSGMSDFSQLEDNVRYMKDFKPFTEEEFLAIEKVRGILKNQDNIACTACRYCVEGCPKDILIPDLFACYNAKRQYKDWNSNMYYVNSTRGRGKASECIKCGKCEKNCPQHLKVRKHLEEVAAVFEK</sequence>
<dbReference type="KEGG" id="crw:CROST_012910"/>
<dbReference type="CDD" id="cd19096">
    <property type="entry name" value="AKR_Fe-S_oxidoreductase"/>
    <property type="match status" value="1"/>
</dbReference>
<dbReference type="Proteomes" id="UP000190951">
    <property type="component" value="Chromosome"/>
</dbReference>
<dbReference type="InterPro" id="IPR023210">
    <property type="entry name" value="NADP_OxRdtase_dom"/>
</dbReference>
<dbReference type="InterPro" id="IPR036812">
    <property type="entry name" value="NAD(P)_OxRdtase_dom_sf"/>
</dbReference>
<dbReference type="Gene3D" id="3.20.20.100">
    <property type="entry name" value="NADP-dependent oxidoreductase domain"/>
    <property type="match status" value="1"/>
</dbReference>
<gene>
    <name evidence="1" type="ORF">CROST_012910</name>
</gene>
<dbReference type="PROSITE" id="PS51379">
    <property type="entry name" value="4FE4S_FER_2"/>
    <property type="match status" value="2"/>
</dbReference>
<dbReference type="AlphaFoldDB" id="A0A1S8LAH9"/>
<dbReference type="Pfam" id="PF00248">
    <property type="entry name" value="Aldo_ket_red"/>
    <property type="match status" value="1"/>
</dbReference>
<keyword evidence="2" id="KW-1185">Reference proteome</keyword>
<dbReference type="EMBL" id="CP096983">
    <property type="protein sequence ID" value="URZ10581.1"/>
    <property type="molecule type" value="Genomic_DNA"/>
</dbReference>
<proteinExistence type="predicted"/>
<name>A0A1S8LAH9_9CLOT</name>
<dbReference type="SUPFAM" id="SSF51430">
    <property type="entry name" value="NAD(P)-linked oxidoreductase"/>
    <property type="match status" value="1"/>
</dbReference>
<accession>A0A1S8LAH9</accession>
<dbReference type="PANTHER" id="PTHR43312:SF2">
    <property type="entry name" value="OXIDOREDUCTASE"/>
    <property type="match status" value="1"/>
</dbReference>
<evidence type="ECO:0000313" key="2">
    <source>
        <dbReference type="Proteomes" id="UP000190951"/>
    </source>
</evidence>
<dbReference type="PANTHER" id="PTHR43312">
    <property type="entry name" value="D-THREO-ALDOSE 1-DEHYDROGENASE"/>
    <property type="match status" value="1"/>
</dbReference>
<evidence type="ECO:0000313" key="1">
    <source>
        <dbReference type="EMBL" id="URZ10581.1"/>
    </source>
</evidence>
<reference evidence="1 2" key="1">
    <citation type="submission" date="2022-04" db="EMBL/GenBank/DDBJ databases">
        <title>Genome sequence of C. roseum typestrain.</title>
        <authorList>
            <person name="Poehlein A."/>
            <person name="Schoch T."/>
            <person name="Duerre P."/>
            <person name="Daniel R."/>
        </authorList>
    </citation>
    <scope>NUCLEOTIDE SEQUENCE [LARGE SCALE GENOMIC DNA]</scope>
    <source>
        <strain evidence="1 2">DSM 7320</strain>
    </source>
</reference>
<dbReference type="Pfam" id="PF13187">
    <property type="entry name" value="Fer4_9"/>
    <property type="match status" value="1"/>
</dbReference>
<dbReference type="STRING" id="84029.CROST_46780"/>
<dbReference type="Gene3D" id="3.30.70.20">
    <property type="match status" value="1"/>
</dbReference>
<dbReference type="InterPro" id="IPR017896">
    <property type="entry name" value="4Fe4S_Fe-S-bd"/>
</dbReference>
<protein>
    <submittedName>
        <fullName evidence="1">Uncharacterized protein</fullName>
    </submittedName>
</protein>
<dbReference type="InterPro" id="IPR053135">
    <property type="entry name" value="AKR2_Oxidoreductase"/>
</dbReference>